<dbReference type="Gene3D" id="3.60.10.10">
    <property type="entry name" value="Endonuclease/exonuclease/phosphatase"/>
    <property type="match status" value="1"/>
</dbReference>
<keyword evidence="2" id="KW-1185">Reference proteome</keyword>
<dbReference type="AlphaFoldDB" id="A0A803LIP9"/>
<proteinExistence type="predicted"/>
<dbReference type="Gramene" id="AUR62013846-RA">
    <property type="protein sequence ID" value="AUR62013846-RA:cds"/>
    <property type="gene ID" value="AUR62013846"/>
</dbReference>
<evidence type="ECO:0000313" key="1">
    <source>
        <dbReference type="EnsemblPlants" id="AUR62013846-RA:cds"/>
    </source>
</evidence>
<dbReference type="PANTHER" id="PTHR33710">
    <property type="entry name" value="BNAC02G09200D PROTEIN"/>
    <property type="match status" value="1"/>
</dbReference>
<dbReference type="PANTHER" id="PTHR33710:SF64">
    <property type="entry name" value="ENDONUCLEASE_EXONUCLEASE_PHOSPHATASE DOMAIN-CONTAINING PROTEIN"/>
    <property type="match status" value="1"/>
</dbReference>
<name>A0A803LIP9_CHEQI</name>
<evidence type="ECO:0008006" key="3">
    <source>
        <dbReference type="Google" id="ProtNLM"/>
    </source>
</evidence>
<protein>
    <recommendedName>
        <fullName evidence="3">Endonuclease/exonuclease/phosphatase domain-containing protein</fullName>
    </recommendedName>
</protein>
<accession>A0A803LIP9</accession>
<organism evidence="1 2">
    <name type="scientific">Chenopodium quinoa</name>
    <name type="common">Quinoa</name>
    <dbReference type="NCBI Taxonomy" id="63459"/>
    <lineage>
        <taxon>Eukaryota</taxon>
        <taxon>Viridiplantae</taxon>
        <taxon>Streptophyta</taxon>
        <taxon>Embryophyta</taxon>
        <taxon>Tracheophyta</taxon>
        <taxon>Spermatophyta</taxon>
        <taxon>Magnoliopsida</taxon>
        <taxon>eudicotyledons</taxon>
        <taxon>Gunneridae</taxon>
        <taxon>Pentapetalae</taxon>
        <taxon>Caryophyllales</taxon>
        <taxon>Chenopodiaceae</taxon>
        <taxon>Chenopodioideae</taxon>
        <taxon>Atripliceae</taxon>
        <taxon>Chenopodium</taxon>
    </lineage>
</organism>
<dbReference type="InterPro" id="IPR036691">
    <property type="entry name" value="Endo/exonu/phosph_ase_sf"/>
</dbReference>
<reference evidence="1" key="1">
    <citation type="journal article" date="2017" name="Nature">
        <title>The genome of Chenopodium quinoa.</title>
        <authorList>
            <person name="Jarvis D.E."/>
            <person name="Ho Y.S."/>
            <person name="Lightfoot D.J."/>
            <person name="Schmoeckel S.M."/>
            <person name="Li B."/>
            <person name="Borm T.J.A."/>
            <person name="Ohyanagi H."/>
            <person name="Mineta K."/>
            <person name="Michell C.T."/>
            <person name="Saber N."/>
            <person name="Kharbatia N.M."/>
            <person name="Rupper R.R."/>
            <person name="Sharp A.R."/>
            <person name="Dally N."/>
            <person name="Boughton B.A."/>
            <person name="Woo Y.H."/>
            <person name="Gao G."/>
            <person name="Schijlen E.G.W.M."/>
            <person name="Guo X."/>
            <person name="Momin A.A."/>
            <person name="Negrao S."/>
            <person name="Al-Babili S."/>
            <person name="Gehring C."/>
            <person name="Roessner U."/>
            <person name="Jung C."/>
            <person name="Murphy K."/>
            <person name="Arold S.T."/>
            <person name="Gojobori T."/>
            <person name="van der Linden C.G."/>
            <person name="van Loo E.N."/>
            <person name="Jellen E.N."/>
            <person name="Maughan P.J."/>
            <person name="Tester M."/>
        </authorList>
    </citation>
    <scope>NUCLEOTIDE SEQUENCE [LARGE SCALE GENOMIC DNA]</scope>
    <source>
        <strain evidence="1">cv. PI 614886</strain>
    </source>
</reference>
<dbReference type="Proteomes" id="UP000596660">
    <property type="component" value="Unplaced"/>
</dbReference>
<evidence type="ECO:0000313" key="2">
    <source>
        <dbReference type="Proteomes" id="UP000596660"/>
    </source>
</evidence>
<dbReference type="SUPFAM" id="SSF56219">
    <property type="entry name" value="DNase I-like"/>
    <property type="match status" value="1"/>
</dbReference>
<sequence length="196" mass="22985">MTILIKKNGDDPWLFSTIYVSPDNSLRRDLWRELERIHSNYSGPWLLGGDFNETMPIDERNDLDCTGPKHTWFLGLTLDTFKSERLGRGLANEEWRLLFEEGAVRNLPKIKSDHGPILINTNGFAPISMVNRPFKFQAAWMHHEKFEDFVHSTWDEATHIVPSLKEFAVKLECWNREEFHNIFCKKAKLWARLEGI</sequence>
<reference evidence="1" key="2">
    <citation type="submission" date="2021-03" db="UniProtKB">
        <authorList>
            <consortium name="EnsemblPlants"/>
        </authorList>
    </citation>
    <scope>IDENTIFICATION</scope>
</reference>
<dbReference type="EnsemblPlants" id="AUR62013846-RA">
    <property type="protein sequence ID" value="AUR62013846-RA:cds"/>
    <property type="gene ID" value="AUR62013846"/>
</dbReference>
<dbReference type="OMA" id="QHQARIC"/>